<dbReference type="PRINTS" id="PR00368">
    <property type="entry name" value="FADPNR"/>
</dbReference>
<keyword evidence="7" id="KW-0712">Selenocysteine</keyword>
<dbReference type="GO" id="GO:0050660">
    <property type="term" value="F:flavin adenine dinucleotide binding"/>
    <property type="evidence" value="ECO:0007669"/>
    <property type="project" value="InterPro"/>
</dbReference>
<keyword evidence="10 12" id="KW-0676">Redox-active center</keyword>
<dbReference type="OrthoDB" id="5956163at2759"/>
<dbReference type="SUPFAM" id="SSF51905">
    <property type="entry name" value="FAD/NAD(P)-binding domain"/>
    <property type="match status" value="2"/>
</dbReference>
<evidence type="ECO:0000313" key="16">
    <source>
        <dbReference type="EMBL" id="CAD6191281.1"/>
    </source>
</evidence>
<dbReference type="PANTHER" id="PTHR42737:SF8">
    <property type="entry name" value="THIOREDOXIN-DISULFIDE REDUCTASE"/>
    <property type="match status" value="1"/>
</dbReference>
<evidence type="ECO:0000256" key="2">
    <source>
        <dbReference type="ARBA" id="ARBA00007532"/>
    </source>
</evidence>
<comment type="catalytic activity">
    <reaction evidence="11">
        <text>[thioredoxin]-dithiol + NADP(+) = [thioredoxin]-disulfide + NADPH + H(+)</text>
        <dbReference type="Rhea" id="RHEA:20345"/>
        <dbReference type="Rhea" id="RHEA-COMP:10698"/>
        <dbReference type="Rhea" id="RHEA-COMP:10700"/>
        <dbReference type="ChEBI" id="CHEBI:15378"/>
        <dbReference type="ChEBI" id="CHEBI:29950"/>
        <dbReference type="ChEBI" id="CHEBI:50058"/>
        <dbReference type="ChEBI" id="CHEBI:57783"/>
        <dbReference type="ChEBI" id="CHEBI:58349"/>
        <dbReference type="EC" id="1.8.1.9"/>
    </reaction>
</comment>
<name>A0A8S1H8V6_9PELO</name>
<dbReference type="InterPro" id="IPR036188">
    <property type="entry name" value="FAD/NAD-bd_sf"/>
</dbReference>
<dbReference type="Proteomes" id="UP000835052">
    <property type="component" value="Unassembled WGS sequence"/>
</dbReference>
<dbReference type="Pfam" id="PF07992">
    <property type="entry name" value="Pyr_redox_2"/>
    <property type="match status" value="1"/>
</dbReference>
<dbReference type="GO" id="GO:0045454">
    <property type="term" value="P:cell redox homeostasis"/>
    <property type="evidence" value="ECO:0007669"/>
    <property type="project" value="InterPro"/>
</dbReference>
<dbReference type="PROSITE" id="PS00076">
    <property type="entry name" value="PYRIDINE_REDOX_1"/>
    <property type="match status" value="1"/>
</dbReference>
<evidence type="ECO:0000313" key="17">
    <source>
        <dbReference type="Proteomes" id="UP000835052"/>
    </source>
</evidence>
<dbReference type="FunFam" id="3.50.50.60:FF:000190">
    <property type="entry name" value="Thioredoxin reductase"/>
    <property type="match status" value="1"/>
</dbReference>
<dbReference type="PRINTS" id="PR00411">
    <property type="entry name" value="PNDRDTASEI"/>
</dbReference>
<accession>A0A8S1H8V6</accession>
<dbReference type="SUPFAM" id="SSF55424">
    <property type="entry name" value="FAD/NAD-linked reductases, dimerisation (C-terminal) domain"/>
    <property type="match status" value="1"/>
</dbReference>
<dbReference type="InterPro" id="IPR016156">
    <property type="entry name" value="FAD/NAD-linked_Rdtase_dimer_sf"/>
</dbReference>
<evidence type="ECO:0000256" key="10">
    <source>
        <dbReference type="ARBA" id="ARBA00023284"/>
    </source>
</evidence>
<dbReference type="EC" id="1.8.1.9" evidence="3"/>
<dbReference type="NCBIfam" id="TIGR01438">
    <property type="entry name" value="TGR"/>
    <property type="match status" value="1"/>
</dbReference>
<evidence type="ECO:0000256" key="1">
    <source>
        <dbReference type="ARBA" id="ARBA00001974"/>
    </source>
</evidence>
<dbReference type="Gene3D" id="3.40.30.10">
    <property type="entry name" value="Glutaredoxin"/>
    <property type="match status" value="1"/>
</dbReference>
<sequence length="626" mass="69156">MGGVASAMPSIRSARPPPIGGQPHQKRRPKLPSVDLQEALDLIANSKAAIVFDGPDERIASHVSIIEEAKTEAGMTFEIAKIRVNEESRKRLSYLTLHESWPLVYIKGDPVGGIEHLKKIAETKVLTEWLKDHSYDLIVIGGGSGGLAAAKEAARLGKKVACLDFVKPSPVGTTWGLGGTCVNVGCIPKKLMHQASLLGHSIHDAKKFGWKIPEGEVKHSWSYLRDSVQDHIASLNWGYRVQLREKLVTYVNSYGRFTGPFEITATNKKGKEEKLTADRFLVATGLRPKYSEIPGAMEYCITSDDLFSLAYEPGRTLCVGASYVSLECAGFLHGLGYDVTVMVRSIILRGFDQDMAERIRKHMIAYGLKFESGVPKRIEEIEPKTDEKAGRLRVFWDRKGEDGKTEEVSEEYNTVLMAIGRQAMTDDCGLDLIDVKRAVGGKVIGRREQSISCPYVYAIGDVLEATPELTPVAIQAGRVLMRRLMSGADELTEYDEIPTTVFTPLEYGCCGLSEEAAVAKFGKENVIIYHNVFLPLEYTIAERMDKDHCYLKLICLRNEKERVVGYHILTPWAGEVTQGFGIALKLGGTKADFDRLIGIHPTVAENFTTLTLEKKEGDGELQANGC</sequence>
<dbReference type="Pfam" id="PF02852">
    <property type="entry name" value="Pyr_redox_dim"/>
    <property type="match status" value="1"/>
</dbReference>
<dbReference type="InterPro" id="IPR046952">
    <property type="entry name" value="GSHR/TRXR-like"/>
</dbReference>
<proteinExistence type="inferred from homology"/>
<dbReference type="GO" id="GO:0005739">
    <property type="term" value="C:mitochondrion"/>
    <property type="evidence" value="ECO:0007669"/>
    <property type="project" value="TreeGrafter"/>
</dbReference>
<feature type="domain" description="Pyridine nucleotide-disulphide oxidoreductase dimerisation" evidence="14">
    <location>
        <begin position="497"/>
        <end position="609"/>
    </location>
</feature>
<evidence type="ECO:0000256" key="13">
    <source>
        <dbReference type="SAM" id="MobiDB-lite"/>
    </source>
</evidence>
<keyword evidence="17" id="KW-1185">Reference proteome</keyword>
<reference evidence="16" key="1">
    <citation type="submission" date="2020-10" db="EMBL/GenBank/DDBJ databases">
        <authorList>
            <person name="Kikuchi T."/>
        </authorList>
    </citation>
    <scope>NUCLEOTIDE SEQUENCE</scope>
    <source>
        <strain evidence="16">NKZ352</strain>
    </source>
</reference>
<keyword evidence="4 12" id="KW-0285">Flavoprotein</keyword>
<protein>
    <recommendedName>
        <fullName evidence="3">thioredoxin-disulfide reductase (NADPH)</fullName>
        <ecNumber evidence="3">1.8.1.9</ecNumber>
    </recommendedName>
</protein>
<dbReference type="AlphaFoldDB" id="A0A8S1H8V6"/>
<dbReference type="Gene3D" id="3.30.390.30">
    <property type="match status" value="1"/>
</dbReference>
<evidence type="ECO:0000256" key="5">
    <source>
        <dbReference type="ARBA" id="ARBA00022827"/>
    </source>
</evidence>
<evidence type="ECO:0000256" key="4">
    <source>
        <dbReference type="ARBA" id="ARBA00022630"/>
    </source>
</evidence>
<dbReference type="InterPro" id="IPR012999">
    <property type="entry name" value="Pyr_OxRdtase_I_AS"/>
</dbReference>
<keyword evidence="6" id="KW-0521">NADP</keyword>
<evidence type="ECO:0000256" key="7">
    <source>
        <dbReference type="ARBA" id="ARBA00022933"/>
    </source>
</evidence>
<keyword evidence="5 12" id="KW-0274">FAD</keyword>
<dbReference type="Gene3D" id="3.50.50.60">
    <property type="entry name" value="FAD/NAD(P)-binding domain"/>
    <property type="match status" value="2"/>
</dbReference>
<gene>
    <name evidence="16" type="ORF">CAUJ_LOCUS7200</name>
</gene>
<evidence type="ECO:0000259" key="14">
    <source>
        <dbReference type="Pfam" id="PF02852"/>
    </source>
</evidence>
<comment type="cofactor">
    <cofactor evidence="1">
        <name>FAD</name>
        <dbReference type="ChEBI" id="CHEBI:57692"/>
    </cofactor>
</comment>
<dbReference type="FunFam" id="3.30.390.30:FF:000004">
    <property type="entry name" value="Thioredoxin reductase 1, cytoplasmic"/>
    <property type="match status" value="1"/>
</dbReference>
<evidence type="ECO:0000256" key="11">
    <source>
        <dbReference type="ARBA" id="ARBA00048132"/>
    </source>
</evidence>
<dbReference type="GO" id="GO:0034599">
    <property type="term" value="P:cellular response to oxidative stress"/>
    <property type="evidence" value="ECO:0007669"/>
    <property type="project" value="TreeGrafter"/>
</dbReference>
<dbReference type="PANTHER" id="PTHR42737">
    <property type="entry name" value="GLUTATHIONE REDUCTASE"/>
    <property type="match status" value="1"/>
</dbReference>
<keyword evidence="8 12" id="KW-0560">Oxidoreductase</keyword>
<evidence type="ECO:0000256" key="8">
    <source>
        <dbReference type="ARBA" id="ARBA00023002"/>
    </source>
</evidence>
<evidence type="ECO:0000256" key="6">
    <source>
        <dbReference type="ARBA" id="ARBA00022857"/>
    </source>
</evidence>
<feature type="domain" description="FAD/NAD(P)-binding" evidence="15">
    <location>
        <begin position="135"/>
        <end position="477"/>
    </location>
</feature>
<comment type="caution">
    <text evidence="16">The sequence shown here is derived from an EMBL/GenBank/DDBJ whole genome shotgun (WGS) entry which is preliminary data.</text>
</comment>
<comment type="similarity">
    <text evidence="2 12">Belongs to the class-I pyridine nucleotide-disulfide oxidoreductase family.</text>
</comment>
<evidence type="ECO:0000256" key="12">
    <source>
        <dbReference type="RuleBase" id="RU003691"/>
    </source>
</evidence>
<dbReference type="EMBL" id="CAJGYM010000020">
    <property type="protein sequence ID" value="CAD6191281.1"/>
    <property type="molecule type" value="Genomic_DNA"/>
</dbReference>
<evidence type="ECO:0000256" key="3">
    <source>
        <dbReference type="ARBA" id="ARBA00012610"/>
    </source>
</evidence>
<dbReference type="GO" id="GO:0006749">
    <property type="term" value="P:glutathione metabolic process"/>
    <property type="evidence" value="ECO:0007669"/>
    <property type="project" value="TreeGrafter"/>
</dbReference>
<feature type="region of interest" description="Disordered" evidence="13">
    <location>
        <begin position="1"/>
        <end position="30"/>
    </location>
</feature>
<dbReference type="GO" id="GO:0005829">
    <property type="term" value="C:cytosol"/>
    <property type="evidence" value="ECO:0007669"/>
    <property type="project" value="TreeGrafter"/>
</dbReference>
<evidence type="ECO:0000259" key="15">
    <source>
        <dbReference type="Pfam" id="PF07992"/>
    </source>
</evidence>
<keyword evidence="9" id="KW-1015">Disulfide bond</keyword>
<dbReference type="InterPro" id="IPR004099">
    <property type="entry name" value="Pyr_nucl-diS_OxRdtase_dimer"/>
</dbReference>
<dbReference type="InterPro" id="IPR023753">
    <property type="entry name" value="FAD/NAD-binding_dom"/>
</dbReference>
<dbReference type="GO" id="GO:0004791">
    <property type="term" value="F:thioredoxin-disulfide reductase (NADPH) activity"/>
    <property type="evidence" value="ECO:0007669"/>
    <property type="project" value="UniProtKB-EC"/>
</dbReference>
<dbReference type="InterPro" id="IPR006338">
    <property type="entry name" value="Thioredoxin/glutathione_Rdtase"/>
</dbReference>
<evidence type="ECO:0000256" key="9">
    <source>
        <dbReference type="ARBA" id="ARBA00023157"/>
    </source>
</evidence>
<organism evidence="16 17">
    <name type="scientific">Caenorhabditis auriculariae</name>
    <dbReference type="NCBI Taxonomy" id="2777116"/>
    <lineage>
        <taxon>Eukaryota</taxon>
        <taxon>Metazoa</taxon>
        <taxon>Ecdysozoa</taxon>
        <taxon>Nematoda</taxon>
        <taxon>Chromadorea</taxon>
        <taxon>Rhabditida</taxon>
        <taxon>Rhabditina</taxon>
        <taxon>Rhabditomorpha</taxon>
        <taxon>Rhabditoidea</taxon>
        <taxon>Rhabditidae</taxon>
        <taxon>Peloderinae</taxon>
        <taxon>Caenorhabditis</taxon>
    </lineage>
</organism>
<dbReference type="GO" id="GO:0004362">
    <property type="term" value="F:glutathione-disulfide reductase (NADPH) activity"/>
    <property type="evidence" value="ECO:0007669"/>
    <property type="project" value="TreeGrafter"/>
</dbReference>